<evidence type="ECO:0000313" key="2">
    <source>
        <dbReference type="Proteomes" id="UP000499080"/>
    </source>
</evidence>
<protein>
    <submittedName>
        <fullName evidence="1">Uncharacterized protein</fullName>
    </submittedName>
</protein>
<evidence type="ECO:0000313" key="1">
    <source>
        <dbReference type="EMBL" id="GBM64679.1"/>
    </source>
</evidence>
<dbReference type="Proteomes" id="UP000499080">
    <property type="component" value="Unassembled WGS sequence"/>
</dbReference>
<proteinExistence type="predicted"/>
<name>A0A4Y2HHD0_ARAVE</name>
<comment type="caution">
    <text evidence="1">The sequence shown here is derived from an EMBL/GenBank/DDBJ whole genome shotgun (WGS) entry which is preliminary data.</text>
</comment>
<reference evidence="1 2" key="1">
    <citation type="journal article" date="2019" name="Sci. Rep.">
        <title>Orb-weaving spider Araneus ventricosus genome elucidates the spidroin gene catalogue.</title>
        <authorList>
            <person name="Kono N."/>
            <person name="Nakamura H."/>
            <person name="Ohtoshi R."/>
            <person name="Moran D.A.P."/>
            <person name="Shinohara A."/>
            <person name="Yoshida Y."/>
            <person name="Fujiwara M."/>
            <person name="Mori M."/>
            <person name="Tomita M."/>
            <person name="Arakawa K."/>
        </authorList>
    </citation>
    <scope>NUCLEOTIDE SEQUENCE [LARGE SCALE GENOMIC DNA]</scope>
</reference>
<keyword evidence="2" id="KW-1185">Reference proteome</keyword>
<gene>
    <name evidence="1" type="ORF">AVEN_215947_1</name>
</gene>
<sequence>MENDALFTNIPKNKKHTKQEKQLLHKLATQTDSTNNNMFSTARLLSAYQFALRTKLQRDPETFKPTPKLFQRRSLISAPPSFYTFSDRM</sequence>
<dbReference type="AlphaFoldDB" id="A0A4Y2HHD0"/>
<accession>A0A4Y2HHD0</accession>
<dbReference type="EMBL" id="BGPR01001939">
    <property type="protein sequence ID" value="GBM64679.1"/>
    <property type="molecule type" value="Genomic_DNA"/>
</dbReference>
<organism evidence="1 2">
    <name type="scientific">Araneus ventricosus</name>
    <name type="common">Orbweaver spider</name>
    <name type="synonym">Epeira ventricosa</name>
    <dbReference type="NCBI Taxonomy" id="182803"/>
    <lineage>
        <taxon>Eukaryota</taxon>
        <taxon>Metazoa</taxon>
        <taxon>Ecdysozoa</taxon>
        <taxon>Arthropoda</taxon>
        <taxon>Chelicerata</taxon>
        <taxon>Arachnida</taxon>
        <taxon>Araneae</taxon>
        <taxon>Araneomorphae</taxon>
        <taxon>Entelegynae</taxon>
        <taxon>Araneoidea</taxon>
        <taxon>Araneidae</taxon>
        <taxon>Araneus</taxon>
    </lineage>
</organism>